<name>A0A8H9L8L6_9DEIO</name>
<comment type="caution">
    <text evidence="2">The sequence shown here is derived from an EMBL/GenBank/DDBJ whole genome shotgun (WGS) entry which is preliminary data.</text>
</comment>
<feature type="transmembrane region" description="Helical" evidence="1">
    <location>
        <begin position="93"/>
        <end position="113"/>
    </location>
</feature>
<feature type="transmembrane region" description="Helical" evidence="1">
    <location>
        <begin position="57"/>
        <end position="81"/>
    </location>
</feature>
<reference evidence="3" key="1">
    <citation type="journal article" date="2019" name="Int. J. Syst. Evol. Microbiol.">
        <title>The Global Catalogue of Microorganisms (GCM) 10K type strain sequencing project: providing services to taxonomists for standard genome sequencing and annotation.</title>
        <authorList>
            <consortium name="The Broad Institute Genomics Platform"/>
            <consortium name="The Broad Institute Genome Sequencing Center for Infectious Disease"/>
            <person name="Wu L."/>
            <person name="Ma J."/>
        </authorList>
    </citation>
    <scope>NUCLEOTIDE SEQUENCE [LARGE SCALE GENOMIC DNA]</scope>
    <source>
        <strain evidence="3">JCM 31047</strain>
    </source>
</reference>
<keyword evidence="1" id="KW-0812">Transmembrane</keyword>
<gene>
    <name evidence="2" type="ORF">GCM10008956_19290</name>
</gene>
<sequence>MTVTVMNPVHPSRWSRAVDVAFVFVPALVLLPFTLLGSLLGGAILTHLPMLSGRSSIWPALLAPLYVLLGVCGWVALIAAVTRRWQGALRGDLWLRLGLLSGVLGSLVMIGTFVDEQLGRGLPTLLDLAWGTVVTAPAVMCLVYLYRISGGRS</sequence>
<organism evidence="2 3">
    <name type="scientific">Deinococcus arenae</name>
    <dbReference type="NCBI Taxonomy" id="1452751"/>
    <lineage>
        <taxon>Bacteria</taxon>
        <taxon>Thermotogati</taxon>
        <taxon>Deinococcota</taxon>
        <taxon>Deinococci</taxon>
        <taxon>Deinococcales</taxon>
        <taxon>Deinococcaceae</taxon>
        <taxon>Deinococcus</taxon>
    </lineage>
</organism>
<keyword evidence="3" id="KW-1185">Reference proteome</keyword>
<protein>
    <recommendedName>
        <fullName evidence="4">Transmembrane protein</fullName>
    </recommendedName>
</protein>
<accession>A0A8H9L8L6</accession>
<evidence type="ECO:0000313" key="2">
    <source>
        <dbReference type="EMBL" id="GGM43054.1"/>
    </source>
</evidence>
<feature type="transmembrane region" description="Helical" evidence="1">
    <location>
        <begin position="128"/>
        <end position="146"/>
    </location>
</feature>
<feature type="transmembrane region" description="Helical" evidence="1">
    <location>
        <begin position="20"/>
        <end position="45"/>
    </location>
</feature>
<dbReference type="AlphaFoldDB" id="A0A8H9L8L6"/>
<dbReference type="EMBL" id="BMQG01000005">
    <property type="protein sequence ID" value="GGM43054.1"/>
    <property type="molecule type" value="Genomic_DNA"/>
</dbReference>
<keyword evidence="1" id="KW-0472">Membrane</keyword>
<dbReference type="Proteomes" id="UP000600547">
    <property type="component" value="Unassembled WGS sequence"/>
</dbReference>
<proteinExistence type="predicted"/>
<keyword evidence="1" id="KW-1133">Transmembrane helix</keyword>
<evidence type="ECO:0000256" key="1">
    <source>
        <dbReference type="SAM" id="Phobius"/>
    </source>
</evidence>
<evidence type="ECO:0000313" key="3">
    <source>
        <dbReference type="Proteomes" id="UP000600547"/>
    </source>
</evidence>
<evidence type="ECO:0008006" key="4">
    <source>
        <dbReference type="Google" id="ProtNLM"/>
    </source>
</evidence>